<gene>
    <name evidence="9" type="ORF">H8730_10600</name>
</gene>
<keyword evidence="3" id="KW-0479">Metal-binding</keyword>
<sequence>MSTIKCEEPMETALNEIYLDNGATTKPSKGVVAKMREVLEAAYGNPSSLHRKGQEAERYVKEARETLAQVLQADPVSVYFTSGGTECSNTAILGAASSSERRGKHILTLRGEHPATSEPLKYLQEQGWEIEYIGTDEQGRADLEDFRCKLREDTVLVTCLQVNNETGVIQPVQEMGGILRECAPHTLFHVDAVQSFAKMEIFPRKWNIDLLSSSAHKIHGPKGVGGLYIRRDLHIPSFIRGGGQERQFRSGTENVPGIAGFGQAAKEAWDERRRRQESMQCCKLYLYEQLRKSIDGITHNGPEPREGAAHILNLRIKGVRSEVLLHALEDYGIYVSSGSACASNKPDVKSPALGALGMSAEAIDESVRVSFSKDSTLDEMDRVVKACTEIIPMLRRFTPKGRR</sequence>
<evidence type="ECO:0000256" key="2">
    <source>
        <dbReference type="ARBA" id="ARBA00006490"/>
    </source>
</evidence>
<dbReference type="InterPro" id="IPR020578">
    <property type="entry name" value="Aminotrans_V_PyrdxlP_BS"/>
</dbReference>
<evidence type="ECO:0000256" key="3">
    <source>
        <dbReference type="ARBA" id="ARBA00022723"/>
    </source>
</evidence>
<comment type="cofactor">
    <cofactor evidence="1 7">
        <name>pyridoxal 5'-phosphate</name>
        <dbReference type="ChEBI" id="CHEBI:597326"/>
    </cofactor>
</comment>
<dbReference type="PIRSF" id="PIRSF005572">
    <property type="entry name" value="NifS"/>
    <property type="match status" value="1"/>
</dbReference>
<evidence type="ECO:0000259" key="8">
    <source>
        <dbReference type="Pfam" id="PF00266"/>
    </source>
</evidence>
<feature type="domain" description="Aminotransferase class V" evidence="8">
    <location>
        <begin position="17"/>
        <end position="383"/>
    </location>
</feature>
<evidence type="ECO:0000256" key="4">
    <source>
        <dbReference type="ARBA" id="ARBA00022898"/>
    </source>
</evidence>
<dbReference type="Gene3D" id="3.90.1150.10">
    <property type="entry name" value="Aspartate Aminotransferase, domain 1"/>
    <property type="match status" value="1"/>
</dbReference>
<keyword evidence="4" id="KW-0663">Pyridoxal phosphate</keyword>
<dbReference type="InterPro" id="IPR015422">
    <property type="entry name" value="PyrdxlP-dep_Trfase_small"/>
</dbReference>
<evidence type="ECO:0000256" key="6">
    <source>
        <dbReference type="ARBA" id="ARBA00023014"/>
    </source>
</evidence>
<accession>A0A926I263</accession>
<organism evidence="9 10">
    <name type="scientific">Bianquea renquensis</name>
    <dbReference type="NCBI Taxonomy" id="2763661"/>
    <lineage>
        <taxon>Bacteria</taxon>
        <taxon>Bacillati</taxon>
        <taxon>Bacillota</taxon>
        <taxon>Clostridia</taxon>
        <taxon>Eubacteriales</taxon>
        <taxon>Bianqueaceae</taxon>
        <taxon>Bianquea</taxon>
    </lineage>
</organism>
<dbReference type="InterPro" id="IPR000192">
    <property type="entry name" value="Aminotrans_V_dom"/>
</dbReference>
<dbReference type="RefSeq" id="WP_177720393.1">
    <property type="nucleotide sequence ID" value="NZ_JACRSQ010000015.1"/>
</dbReference>
<comment type="caution">
    <text evidence="9">The sequence shown here is derived from an EMBL/GenBank/DDBJ whole genome shotgun (WGS) entry which is preliminary data.</text>
</comment>
<keyword evidence="10" id="KW-1185">Reference proteome</keyword>
<evidence type="ECO:0000313" key="10">
    <source>
        <dbReference type="Proteomes" id="UP000657006"/>
    </source>
</evidence>
<evidence type="ECO:0000256" key="7">
    <source>
        <dbReference type="RuleBase" id="RU004504"/>
    </source>
</evidence>
<dbReference type="AlphaFoldDB" id="A0A926I263"/>
<dbReference type="GO" id="GO:0046872">
    <property type="term" value="F:metal ion binding"/>
    <property type="evidence" value="ECO:0007669"/>
    <property type="project" value="UniProtKB-KW"/>
</dbReference>
<keyword evidence="5" id="KW-0408">Iron</keyword>
<dbReference type="InterPro" id="IPR015421">
    <property type="entry name" value="PyrdxlP-dep_Trfase_major"/>
</dbReference>
<dbReference type="PROSITE" id="PS00595">
    <property type="entry name" value="AA_TRANSFER_CLASS_5"/>
    <property type="match status" value="1"/>
</dbReference>
<keyword evidence="6" id="KW-0411">Iron-sulfur</keyword>
<name>A0A926I263_9FIRM</name>
<proteinExistence type="inferred from homology"/>
<comment type="similarity">
    <text evidence="2">Belongs to the class-V pyridoxal-phosphate-dependent aminotransferase family. NifS/IscS subfamily.</text>
</comment>
<reference evidence="9" key="1">
    <citation type="submission" date="2020-08" db="EMBL/GenBank/DDBJ databases">
        <title>Genome public.</title>
        <authorList>
            <person name="Liu C."/>
            <person name="Sun Q."/>
        </authorList>
    </citation>
    <scope>NUCLEOTIDE SEQUENCE</scope>
    <source>
        <strain evidence="9">NSJ-32</strain>
    </source>
</reference>
<dbReference type="InterPro" id="IPR016454">
    <property type="entry name" value="Cysteine_dSase"/>
</dbReference>
<dbReference type="Proteomes" id="UP000657006">
    <property type="component" value="Unassembled WGS sequence"/>
</dbReference>
<dbReference type="Gene3D" id="3.40.640.10">
    <property type="entry name" value="Type I PLP-dependent aspartate aminotransferase-like (Major domain)"/>
    <property type="match status" value="1"/>
</dbReference>
<dbReference type="EMBL" id="JACRSQ010000015">
    <property type="protein sequence ID" value="MBC8543995.1"/>
    <property type="molecule type" value="Genomic_DNA"/>
</dbReference>
<protein>
    <submittedName>
        <fullName evidence="9">Cysteine desulfurase</fullName>
    </submittedName>
</protein>
<evidence type="ECO:0000256" key="1">
    <source>
        <dbReference type="ARBA" id="ARBA00001933"/>
    </source>
</evidence>
<dbReference type="Pfam" id="PF00266">
    <property type="entry name" value="Aminotran_5"/>
    <property type="match status" value="1"/>
</dbReference>
<dbReference type="GO" id="GO:0003824">
    <property type="term" value="F:catalytic activity"/>
    <property type="evidence" value="ECO:0007669"/>
    <property type="project" value="UniProtKB-ARBA"/>
</dbReference>
<dbReference type="SUPFAM" id="SSF53383">
    <property type="entry name" value="PLP-dependent transferases"/>
    <property type="match status" value="1"/>
</dbReference>
<evidence type="ECO:0000313" key="9">
    <source>
        <dbReference type="EMBL" id="MBC8543995.1"/>
    </source>
</evidence>
<dbReference type="InterPro" id="IPR015424">
    <property type="entry name" value="PyrdxlP-dep_Trfase"/>
</dbReference>
<dbReference type="Gene3D" id="1.10.260.50">
    <property type="match status" value="1"/>
</dbReference>
<dbReference type="PANTHER" id="PTHR11601:SF50">
    <property type="entry name" value="CYSTEINE DESULFURASE ISCS 2-RELATED"/>
    <property type="match status" value="1"/>
</dbReference>
<dbReference type="PANTHER" id="PTHR11601">
    <property type="entry name" value="CYSTEINE DESULFURYLASE FAMILY MEMBER"/>
    <property type="match status" value="1"/>
</dbReference>
<evidence type="ECO:0000256" key="5">
    <source>
        <dbReference type="ARBA" id="ARBA00023004"/>
    </source>
</evidence>
<dbReference type="GO" id="GO:0051536">
    <property type="term" value="F:iron-sulfur cluster binding"/>
    <property type="evidence" value="ECO:0007669"/>
    <property type="project" value="UniProtKB-KW"/>
</dbReference>